<reference evidence="3" key="1">
    <citation type="journal article" date="2019" name="MBio">
        <title>Virus Genomes from Deep Sea Sediments Expand the Ocean Megavirome and Support Independent Origins of Viral Gigantism.</title>
        <authorList>
            <person name="Backstrom D."/>
            <person name="Yutin N."/>
            <person name="Jorgensen S.L."/>
            <person name="Dharamshi J."/>
            <person name="Homa F."/>
            <person name="Zaremba-Niedwiedzka K."/>
            <person name="Spang A."/>
            <person name="Wolf Y.I."/>
            <person name="Koonin E.V."/>
            <person name="Ettema T.J."/>
        </authorList>
    </citation>
    <scope>NUCLEOTIDE SEQUENCE</scope>
</reference>
<proteinExistence type="predicted"/>
<dbReference type="EMBL" id="MK500334">
    <property type="protein sequence ID" value="QBK86324.1"/>
    <property type="molecule type" value="Genomic_DNA"/>
</dbReference>
<feature type="domain" description="Glucose/Sorbosone dehydrogenase" evidence="2">
    <location>
        <begin position="63"/>
        <end position="276"/>
    </location>
</feature>
<keyword evidence="1" id="KW-0812">Transmembrane</keyword>
<accession>A0A481YUV5</accession>
<dbReference type="InterPro" id="IPR011042">
    <property type="entry name" value="6-blade_b-propeller_TolB-like"/>
</dbReference>
<evidence type="ECO:0000256" key="1">
    <source>
        <dbReference type="SAM" id="Phobius"/>
    </source>
</evidence>
<protein>
    <submittedName>
        <fullName evidence="3">Glucose / sorbosone dehydrogenase</fullName>
    </submittedName>
</protein>
<keyword evidence="1" id="KW-1133">Transmembrane helix</keyword>
<dbReference type="PANTHER" id="PTHR19328:SF75">
    <property type="entry name" value="ALDOSE SUGAR DEHYDROGENASE YLII"/>
    <property type="match status" value="1"/>
</dbReference>
<gene>
    <name evidence="3" type="ORF">LCMAC102_01190</name>
</gene>
<keyword evidence="1" id="KW-0472">Membrane</keyword>
<organism evidence="3">
    <name type="scientific">Marseillevirus LCMAC102</name>
    <dbReference type="NCBI Taxonomy" id="2506603"/>
    <lineage>
        <taxon>Viruses</taxon>
        <taxon>Varidnaviria</taxon>
        <taxon>Bamfordvirae</taxon>
        <taxon>Nucleocytoviricota</taxon>
        <taxon>Megaviricetes</taxon>
        <taxon>Pimascovirales</taxon>
        <taxon>Pimascovirales incertae sedis</taxon>
        <taxon>Marseilleviridae</taxon>
    </lineage>
</organism>
<evidence type="ECO:0000313" key="3">
    <source>
        <dbReference type="EMBL" id="QBK86324.1"/>
    </source>
</evidence>
<name>A0A481YUV5_9VIRU</name>
<dbReference type="Gene3D" id="2.120.10.30">
    <property type="entry name" value="TolB, C-terminal domain"/>
    <property type="match status" value="1"/>
</dbReference>
<dbReference type="Pfam" id="PF07995">
    <property type="entry name" value="GSDH"/>
    <property type="match status" value="1"/>
</dbReference>
<sequence>MNDNVVIITAGILLIIDFVVLYWFKRHQHNSGLKYHRVSEKEEFDLSITQISNLSGQTSAVCLSPNRVIFTSKDGKVGIYKNKNYQVIYDVKEKVKDFDDGIEGGLMCVAVSKILPSEVCLCYTIKNGEKGQTLIVNRYEFDGETLIFDKELFKQDYPTKIHHAGTIAFNSQGGLYLSTGDGGPQGDPEGHAQNLKSYRGKILRLSDKSEPEIIAFGLRNPWKFSIDPTDRMFVADVGYSTVESIYLITDLFPEKPYNCGWNQYEGSTKYVDNPNIKFEDTLPPIFEYKTDSEGKETPGRCVIGGYYIDRFDLYIFGDYVSGYVYALQEQDKKWIQVSRVKTPDDNHIYSLALIENTVWVLGTKGIYSVDI</sequence>
<dbReference type="PANTHER" id="PTHR19328">
    <property type="entry name" value="HEDGEHOG-INTERACTING PROTEIN"/>
    <property type="match status" value="1"/>
</dbReference>
<feature type="transmembrane region" description="Helical" evidence="1">
    <location>
        <begin position="6"/>
        <end position="24"/>
    </location>
</feature>
<dbReference type="SUPFAM" id="SSF50952">
    <property type="entry name" value="Soluble quinoprotein glucose dehydrogenase"/>
    <property type="match status" value="1"/>
</dbReference>
<dbReference type="InterPro" id="IPR011041">
    <property type="entry name" value="Quinoprot_gluc/sorb_DH_b-prop"/>
</dbReference>
<dbReference type="InterPro" id="IPR012938">
    <property type="entry name" value="Glc/Sorbosone_DH"/>
</dbReference>
<evidence type="ECO:0000259" key="2">
    <source>
        <dbReference type="Pfam" id="PF07995"/>
    </source>
</evidence>